<evidence type="ECO:0000313" key="2">
    <source>
        <dbReference type="EMBL" id="KAL2055051.1"/>
    </source>
</evidence>
<keyword evidence="3" id="KW-1185">Reference proteome</keyword>
<comment type="caution">
    <text evidence="2">The sequence shown here is derived from an EMBL/GenBank/DDBJ whole genome shotgun (WGS) entry which is preliminary data.</text>
</comment>
<dbReference type="EMBL" id="JBHFEH010000013">
    <property type="protein sequence ID" value="KAL2055051.1"/>
    <property type="molecule type" value="Genomic_DNA"/>
</dbReference>
<evidence type="ECO:0000256" key="1">
    <source>
        <dbReference type="SAM" id="SignalP"/>
    </source>
</evidence>
<protein>
    <submittedName>
        <fullName evidence="2">Uncharacterized protein</fullName>
    </submittedName>
</protein>
<reference evidence="2 3" key="1">
    <citation type="submission" date="2024-09" db="EMBL/GenBank/DDBJ databases">
        <title>Rethinking Asexuality: The Enigmatic Case of Functional Sexual Genes in Lepraria (Stereocaulaceae).</title>
        <authorList>
            <person name="Doellman M."/>
            <person name="Sun Y."/>
            <person name="Barcenas-Pena A."/>
            <person name="Lumbsch H.T."/>
            <person name="Grewe F."/>
        </authorList>
    </citation>
    <scope>NUCLEOTIDE SEQUENCE [LARGE SCALE GENOMIC DNA]</scope>
    <source>
        <strain evidence="2 3">Grewe 0041</strain>
    </source>
</reference>
<proteinExistence type="predicted"/>
<keyword evidence="1" id="KW-0732">Signal</keyword>
<dbReference type="Proteomes" id="UP001590951">
    <property type="component" value="Unassembled WGS sequence"/>
</dbReference>
<name>A0ABR4BDV9_9LECA</name>
<accession>A0ABR4BDV9</accession>
<gene>
    <name evidence="2" type="ORF">ABVK25_004873</name>
</gene>
<feature type="signal peptide" evidence="1">
    <location>
        <begin position="1"/>
        <end position="25"/>
    </location>
</feature>
<feature type="chain" id="PRO_5046656242" evidence="1">
    <location>
        <begin position="26"/>
        <end position="211"/>
    </location>
</feature>
<organism evidence="2 3">
    <name type="scientific">Lepraria finkii</name>
    <dbReference type="NCBI Taxonomy" id="1340010"/>
    <lineage>
        <taxon>Eukaryota</taxon>
        <taxon>Fungi</taxon>
        <taxon>Dikarya</taxon>
        <taxon>Ascomycota</taxon>
        <taxon>Pezizomycotina</taxon>
        <taxon>Lecanoromycetes</taxon>
        <taxon>OSLEUM clade</taxon>
        <taxon>Lecanoromycetidae</taxon>
        <taxon>Lecanorales</taxon>
        <taxon>Lecanorineae</taxon>
        <taxon>Stereocaulaceae</taxon>
        <taxon>Lepraria</taxon>
    </lineage>
</organism>
<sequence length="211" mass="23521">MFSISTVFSNLQLFVLLTIIHEASSLPVSSIALLPTPLLLSLAASLSTDLPIIPVNETGFTYKTSALLSLNNTFNSANLWPDQPFALLIPNLSPTSTLQFQEFQRPGTAQDKEVLLELIQKQINAYRAQPRGLPNEFKRIMSGAKFSMELKFPKPGEKWMSMALAIGALKVFYQAVDRWGAEECYFVVVVEEQISKMQVKGSFRVEFLDGV</sequence>
<evidence type="ECO:0000313" key="3">
    <source>
        <dbReference type="Proteomes" id="UP001590951"/>
    </source>
</evidence>